<proteinExistence type="predicted"/>
<accession>A0A2G5DC98</accession>
<dbReference type="InterPro" id="IPR007720">
    <property type="entry name" value="PigQ/GPI1"/>
</dbReference>
<reference evidence="2 3" key="1">
    <citation type="submission" date="2017-09" db="EMBL/GenBank/DDBJ databases">
        <title>WGS assembly of Aquilegia coerulea Goldsmith.</title>
        <authorList>
            <person name="Hodges S."/>
            <person name="Kramer E."/>
            <person name="Nordborg M."/>
            <person name="Tomkins J."/>
            <person name="Borevitz J."/>
            <person name="Derieg N."/>
            <person name="Yan J."/>
            <person name="Mihaltcheva S."/>
            <person name="Hayes R.D."/>
            <person name="Rokhsar D."/>
        </authorList>
    </citation>
    <scope>NUCLEOTIDE SEQUENCE [LARGE SCALE GENOMIC DNA]</scope>
    <source>
        <strain evidence="3">cv. Goldsmith</strain>
    </source>
</reference>
<dbReference type="GO" id="GO:0006506">
    <property type="term" value="P:GPI anchor biosynthetic process"/>
    <property type="evidence" value="ECO:0007669"/>
    <property type="project" value="InterPro"/>
</dbReference>
<feature type="transmembrane region" description="Helical" evidence="1">
    <location>
        <begin position="272"/>
        <end position="301"/>
    </location>
</feature>
<dbReference type="STRING" id="218851.A0A2G5DC98"/>
<evidence type="ECO:0000313" key="3">
    <source>
        <dbReference type="Proteomes" id="UP000230069"/>
    </source>
</evidence>
<feature type="transmembrane region" description="Helical" evidence="1">
    <location>
        <begin position="492"/>
        <end position="512"/>
    </location>
</feature>
<evidence type="ECO:0000256" key="1">
    <source>
        <dbReference type="SAM" id="Phobius"/>
    </source>
</evidence>
<dbReference type="OrthoDB" id="70250at2759"/>
<feature type="transmembrane region" description="Helical" evidence="1">
    <location>
        <begin position="532"/>
        <end position="551"/>
    </location>
</feature>
<feature type="transmembrane region" description="Helical" evidence="1">
    <location>
        <begin position="463"/>
        <end position="486"/>
    </location>
</feature>
<keyword evidence="1" id="KW-1133">Transmembrane helix</keyword>
<gene>
    <name evidence="2" type="ORF">AQUCO_02400120v1</name>
</gene>
<feature type="transmembrane region" description="Helical" evidence="1">
    <location>
        <begin position="370"/>
        <end position="391"/>
    </location>
</feature>
<keyword evidence="1" id="KW-0812">Transmembrane</keyword>
<keyword evidence="1" id="KW-0472">Membrane</keyword>
<dbReference type="GO" id="GO:0016020">
    <property type="term" value="C:membrane"/>
    <property type="evidence" value="ECO:0007669"/>
    <property type="project" value="InterPro"/>
</dbReference>
<keyword evidence="3" id="KW-1185">Reference proteome</keyword>
<organism evidence="2 3">
    <name type="scientific">Aquilegia coerulea</name>
    <name type="common">Rocky mountain columbine</name>
    <dbReference type="NCBI Taxonomy" id="218851"/>
    <lineage>
        <taxon>Eukaryota</taxon>
        <taxon>Viridiplantae</taxon>
        <taxon>Streptophyta</taxon>
        <taxon>Embryophyta</taxon>
        <taxon>Tracheophyta</taxon>
        <taxon>Spermatophyta</taxon>
        <taxon>Magnoliopsida</taxon>
        <taxon>Ranunculales</taxon>
        <taxon>Ranunculaceae</taxon>
        <taxon>Thalictroideae</taxon>
        <taxon>Aquilegia</taxon>
    </lineage>
</organism>
<protein>
    <submittedName>
        <fullName evidence="2">Uncharacterized protein</fullName>
    </submittedName>
</protein>
<name>A0A2G5DC98_AQUCA</name>
<dbReference type="InParanoid" id="A0A2G5DC98"/>
<dbReference type="Proteomes" id="UP000230069">
    <property type="component" value="Unassembled WGS sequence"/>
</dbReference>
<evidence type="ECO:0000313" key="2">
    <source>
        <dbReference type="EMBL" id="PIA40847.1"/>
    </source>
</evidence>
<dbReference type="FunCoup" id="A0A2G5DC98">
    <property type="interactions" value="437"/>
</dbReference>
<sequence length="731" mass="82472">MEEKKMKLNCRIWWPKQLCEENSDDSITKILFGWFLPSSPSSVDVVVVPIVASSNRIISIQSDIQGHLNRTNEKMTQFLQEKSTFSILGQCVSQCSFNKPDQSIGLGEDCSSNIHRNVRQHNGHNSCEESNQRWRCGCHKFDGFLEAHRQSSIENGNWIQLSYNPLGCLCKGIRRIPKLHHIHWGGQLVPSSDVHVISYDPPSFGAHHFSLKSWGSAEQVRKQLKSPMWVNKLYQKQPLPDLETVIFAINSATSAMIVFESCLGPKSYTHQLFLISALVSTTCHLAAVLLASFFTLIYIILQFFHRLLRFGSQASLYAVIAKAFSHTWKNIYIRSCQLLYWPIRLQDSGFRSQSNVEYAHRAALHKHSMWSSVAVDVFLGNAIGFALLIHIDSICPWLLNLIHDITNNWLRSGCVWLMGVPAGFKLNTELAGILGMVSLNAIQIWSTLLIYMGFLFRYIIKGLALSGILSGLTVPAALIIDMIMLTTLHVSTLHWLISLLYSHQIKSLAALWRLFRGRKWNPLRQRFDSYDYTVKQHVIGSLLFTPLLLLLPTTSVFYIFFTILNTTISFICILIEVTISLLHATPYHEIFLWVVRPGRFPSGIWFDISSSQSSNVLGSPIVRCFSEDSSSKTLQQRKKGEGNNEGPNLLLLFLRTNFASIGQITLPHYRAVFHGVCAFSGSSSASGILTGSRIQAALQTRLPATMPWMCITCKEYWCLCFDSVLSCLGSP</sequence>
<dbReference type="AlphaFoldDB" id="A0A2G5DC98"/>
<feature type="transmembrane region" description="Helical" evidence="1">
    <location>
        <begin position="430"/>
        <end position="451"/>
    </location>
</feature>
<dbReference type="EMBL" id="KZ305041">
    <property type="protein sequence ID" value="PIA40847.1"/>
    <property type="molecule type" value="Genomic_DNA"/>
</dbReference>
<dbReference type="Pfam" id="PF05024">
    <property type="entry name" value="Gpi1"/>
    <property type="match status" value="1"/>
</dbReference>
<dbReference type="PANTHER" id="PTHR47555">
    <property type="entry name" value="N-ACETYLGLUCOSAMINYL TRANSFERASE COMPONENT FAMILY PROTEIN / GPI1 FAMILY PROTEIN"/>
    <property type="match status" value="1"/>
</dbReference>
<dbReference type="PANTHER" id="PTHR47555:SF2">
    <property type="entry name" value="N-ACETYLGLUCOSAMINYL TRANSFERASE COMPONENT FAMILY PROTEIN _ GPI1 FAMILY PROTEIN"/>
    <property type="match status" value="1"/>
</dbReference>